<organism evidence="1 2">
    <name type="scientific">Nitrosomonas mobilis</name>
    <dbReference type="NCBI Taxonomy" id="51642"/>
    <lineage>
        <taxon>Bacteria</taxon>
        <taxon>Pseudomonadati</taxon>
        <taxon>Pseudomonadota</taxon>
        <taxon>Betaproteobacteria</taxon>
        <taxon>Nitrosomonadales</taxon>
        <taxon>Nitrosomonadaceae</taxon>
        <taxon>Nitrosomonas</taxon>
    </lineage>
</organism>
<evidence type="ECO:0000313" key="2">
    <source>
        <dbReference type="Proteomes" id="UP000198729"/>
    </source>
</evidence>
<gene>
    <name evidence="1" type="ORF">NSMM_980039</name>
</gene>
<dbReference type="Proteomes" id="UP000198729">
    <property type="component" value="Unassembled WGS sequence"/>
</dbReference>
<keyword evidence="2" id="KW-1185">Reference proteome</keyword>
<sequence length="58" mass="6649">MLIRKFLKFYQSKSRFGSLSAINSQSPVSNERLVNLEKLSSSDSQLFKLGGEMVKYLF</sequence>
<name>A0A1G5SJF3_9PROT</name>
<accession>A0A1G5SJF3</accession>
<protein>
    <submittedName>
        <fullName evidence="1">Uncharacterized protein</fullName>
    </submittedName>
</protein>
<dbReference type="AlphaFoldDB" id="A0A1G5SJF3"/>
<evidence type="ECO:0000313" key="1">
    <source>
        <dbReference type="EMBL" id="SCZ87222.1"/>
    </source>
</evidence>
<proteinExistence type="predicted"/>
<dbReference type="STRING" id="51642.NSMM_980039"/>
<dbReference type="EMBL" id="FMWO01000111">
    <property type="protein sequence ID" value="SCZ87222.1"/>
    <property type="molecule type" value="Genomic_DNA"/>
</dbReference>
<reference evidence="1 2" key="1">
    <citation type="submission" date="2016-10" db="EMBL/GenBank/DDBJ databases">
        <authorList>
            <person name="de Groot N.N."/>
        </authorList>
    </citation>
    <scope>NUCLEOTIDE SEQUENCE [LARGE SCALE GENOMIC DNA]</scope>
    <source>
        <strain evidence="1">1</strain>
    </source>
</reference>